<evidence type="ECO:0000256" key="1">
    <source>
        <dbReference type="SAM" id="SignalP"/>
    </source>
</evidence>
<sequence length="520" mass="56777">MAKYHLYKIGSSLLCAAVFSVLCSCENNEMSELSQVIYPEAVNISVPDEVSALVYKDETGANVLPMLKGEVVGLGHSITPENVTFKEVAWSSSDEAIATVDATGTVKAISGNGGSYSIIQVSPAVFYAGSGIFSTLKVVVSDKMRKAESIVLTSEKTEIYVGEDLQLDFSILPENATYKTVKWTSSDETVATVDSKGLVTAKDITSNQQSVTITGTALDGSNVSGSIVLNVLKTVQPESITIDPSYSKESCVWAITDKQLSLNYSTVPENCTTSLIEWSSSDENIATVENGTVVFNQDGNFGDVTITALCPATGNTSSIVLRLEEGLVRELYHDKNNYTWYDAKQSGSGTSTSHIWSDGKITITTYTAKVDNQRADLKCYSKKTWMHAGKYPIFAVRMDDVRDKYPDKDLSRNITVDGTATCNGITYKGSLEGANKWEYLYKCSDGSSVFVYDLSSQRWSTGGVLPTNAVAEFTALQIKYADIKTLNKQIEYNVYWVQTFKSINDVKEFVKSEGLTINEN</sequence>
<dbReference type="Proteomes" id="UP000018372">
    <property type="component" value="Unassembled WGS sequence"/>
</dbReference>
<dbReference type="EMBL" id="CBAT010000035">
    <property type="protein sequence ID" value="CCZ86466.1"/>
    <property type="molecule type" value="Genomic_DNA"/>
</dbReference>
<organism evidence="3 4">
    <name type="scientific">Phocaeicola plebeius CAG:211</name>
    <dbReference type="NCBI Taxonomy" id="1263052"/>
    <lineage>
        <taxon>Bacteria</taxon>
        <taxon>Pseudomonadati</taxon>
        <taxon>Bacteroidota</taxon>
        <taxon>Bacteroidia</taxon>
        <taxon>Bacteroidales</taxon>
        <taxon>Bacteroidaceae</taxon>
        <taxon>Phocaeicola</taxon>
    </lineage>
</organism>
<accession>R5VSH7</accession>
<dbReference type="Pfam" id="PF02368">
    <property type="entry name" value="Big_2"/>
    <property type="match status" value="2"/>
</dbReference>
<proteinExistence type="predicted"/>
<feature type="domain" description="BIG2" evidence="2">
    <location>
        <begin position="146"/>
        <end position="227"/>
    </location>
</feature>
<reference evidence="3" key="1">
    <citation type="submission" date="2012-11" db="EMBL/GenBank/DDBJ databases">
        <title>Dependencies among metagenomic species, viruses, plasmids and units of genetic variation.</title>
        <authorList>
            <person name="Nielsen H.B."/>
            <person name="Almeida M."/>
            <person name="Juncker A.S."/>
            <person name="Rasmussen S."/>
            <person name="Li J."/>
            <person name="Sunagawa S."/>
            <person name="Plichta D."/>
            <person name="Gautier L."/>
            <person name="Le Chatelier E."/>
            <person name="Peletier E."/>
            <person name="Bonde I."/>
            <person name="Nielsen T."/>
            <person name="Manichanh C."/>
            <person name="Arumugam M."/>
            <person name="Batto J."/>
            <person name="Santos M.B.Q.D."/>
            <person name="Blom N."/>
            <person name="Borruel N."/>
            <person name="Burgdorf K.S."/>
            <person name="Boumezbeur F."/>
            <person name="Casellas F."/>
            <person name="Dore J."/>
            <person name="Guarner F."/>
            <person name="Hansen T."/>
            <person name="Hildebrand F."/>
            <person name="Kaas R.S."/>
            <person name="Kennedy S."/>
            <person name="Kristiansen K."/>
            <person name="Kultima J.R."/>
            <person name="Leonard P."/>
            <person name="Levenez F."/>
            <person name="Lund O."/>
            <person name="Moumen B."/>
            <person name="Le Paslier D."/>
            <person name="Pons N."/>
            <person name="Pedersen O."/>
            <person name="Prifti E."/>
            <person name="Qin J."/>
            <person name="Raes J."/>
            <person name="Tap J."/>
            <person name="Tims S."/>
            <person name="Ussery D.W."/>
            <person name="Yamada T."/>
            <person name="MetaHit consortium"/>
            <person name="Renault P."/>
            <person name="Sicheritz-Ponten T."/>
            <person name="Bork P."/>
            <person name="Wang J."/>
            <person name="Brunak S."/>
            <person name="Ehrlich S.D."/>
        </authorList>
    </citation>
    <scope>NUCLEOTIDE SEQUENCE [LARGE SCALE GENOMIC DNA]</scope>
</reference>
<protein>
    <submittedName>
        <fullName evidence="3">Bacterial surface proteins containing Ig-like domains</fullName>
    </submittedName>
</protein>
<dbReference type="SMART" id="SM00635">
    <property type="entry name" value="BID_2"/>
    <property type="match status" value="2"/>
</dbReference>
<feature type="chain" id="PRO_5004395430" evidence="1">
    <location>
        <begin position="24"/>
        <end position="520"/>
    </location>
</feature>
<dbReference type="RefSeq" id="WP_022052469.1">
    <property type="nucleotide sequence ID" value="NZ_HF998034.1"/>
</dbReference>
<evidence type="ECO:0000259" key="2">
    <source>
        <dbReference type="SMART" id="SM00635"/>
    </source>
</evidence>
<dbReference type="InterPro" id="IPR008964">
    <property type="entry name" value="Invasin/intimin_cell_adhesion"/>
</dbReference>
<dbReference type="InterPro" id="IPR032502">
    <property type="entry name" value="DUF4979"/>
</dbReference>
<dbReference type="SUPFAM" id="SSF49373">
    <property type="entry name" value="Invasin/intimin cell-adhesion fragments"/>
    <property type="match status" value="3"/>
</dbReference>
<name>R5VSH7_9BACT</name>
<dbReference type="Pfam" id="PF16351">
    <property type="entry name" value="DUF4979"/>
    <property type="match status" value="1"/>
</dbReference>
<dbReference type="PROSITE" id="PS51257">
    <property type="entry name" value="PROKAR_LIPOPROTEIN"/>
    <property type="match status" value="1"/>
</dbReference>
<keyword evidence="1" id="KW-0732">Signal</keyword>
<gene>
    <name evidence="3" type="ORF">BN536_00096</name>
</gene>
<evidence type="ECO:0000313" key="3">
    <source>
        <dbReference type="EMBL" id="CCZ86466.1"/>
    </source>
</evidence>
<dbReference type="Gene3D" id="2.60.40.1080">
    <property type="match status" value="3"/>
</dbReference>
<dbReference type="AlphaFoldDB" id="R5VSH7"/>
<feature type="signal peptide" evidence="1">
    <location>
        <begin position="1"/>
        <end position="23"/>
    </location>
</feature>
<feature type="domain" description="BIG2" evidence="2">
    <location>
        <begin position="57"/>
        <end position="120"/>
    </location>
</feature>
<evidence type="ECO:0000313" key="4">
    <source>
        <dbReference type="Proteomes" id="UP000018372"/>
    </source>
</evidence>
<dbReference type="InterPro" id="IPR003343">
    <property type="entry name" value="Big_2"/>
</dbReference>
<comment type="caution">
    <text evidence="3">The sequence shown here is derived from an EMBL/GenBank/DDBJ whole genome shotgun (WGS) entry which is preliminary data.</text>
</comment>